<dbReference type="Proteomes" id="UP000694920">
    <property type="component" value="Unplaced"/>
</dbReference>
<sequence length="240" mass="28296">MTCDPLRQVGVYQLRRRIKNTTFAFNTVFRSQRKPVNSRKSMVTQMTRTLLRSQAAVRRINFLNPRRYFFHWLTVMFNRVDEDRVKELGPDRVCAEWLLRNGASVKWKGVKDYIKDYNLLPGTEEKEHYYIEAADATDSAISDIGFPHFKGCRYIEEIKLVRCAYIENEALPLLRVIKESLNQLEIVDCYNITEEGLYSLQNLWNLKKLRISGTPYVKDRSQVLNKLQKSLPNCNIQYDE</sequence>
<evidence type="ECO:0000313" key="1">
    <source>
        <dbReference type="Proteomes" id="UP000694920"/>
    </source>
</evidence>
<dbReference type="RefSeq" id="XP_015591034.1">
    <property type="nucleotide sequence ID" value="XM_015735548.1"/>
</dbReference>
<evidence type="ECO:0000313" key="2">
    <source>
        <dbReference type="RefSeq" id="XP_015591034.1"/>
    </source>
</evidence>
<name>A0AAJ7BPB9_CEPCN</name>
<dbReference type="InterPro" id="IPR032675">
    <property type="entry name" value="LRR_dom_sf"/>
</dbReference>
<reference evidence="2" key="1">
    <citation type="submission" date="2025-08" db="UniProtKB">
        <authorList>
            <consortium name="RefSeq"/>
        </authorList>
    </citation>
    <scope>IDENTIFICATION</scope>
</reference>
<dbReference type="Gene3D" id="3.80.10.10">
    <property type="entry name" value="Ribonuclease Inhibitor"/>
    <property type="match status" value="1"/>
</dbReference>
<protein>
    <submittedName>
        <fullName evidence="2">ATP synthase subunit s, mitochondrial isoform X1</fullName>
    </submittedName>
</protein>
<dbReference type="SUPFAM" id="SSF52047">
    <property type="entry name" value="RNI-like"/>
    <property type="match status" value="1"/>
</dbReference>
<gene>
    <name evidence="2" type="primary">LOC107265768</name>
</gene>
<accession>A0AAJ7BPB9</accession>
<dbReference type="GeneID" id="107265768"/>
<proteinExistence type="predicted"/>
<dbReference type="KEGG" id="ccin:107265768"/>
<keyword evidence="1" id="KW-1185">Reference proteome</keyword>
<organism evidence="1 2">
    <name type="scientific">Cephus cinctus</name>
    <name type="common">Wheat stem sawfly</name>
    <dbReference type="NCBI Taxonomy" id="211228"/>
    <lineage>
        <taxon>Eukaryota</taxon>
        <taxon>Metazoa</taxon>
        <taxon>Ecdysozoa</taxon>
        <taxon>Arthropoda</taxon>
        <taxon>Hexapoda</taxon>
        <taxon>Insecta</taxon>
        <taxon>Pterygota</taxon>
        <taxon>Neoptera</taxon>
        <taxon>Endopterygota</taxon>
        <taxon>Hymenoptera</taxon>
        <taxon>Cephoidea</taxon>
        <taxon>Cephidae</taxon>
        <taxon>Cephus</taxon>
    </lineage>
</organism>
<dbReference type="AlphaFoldDB" id="A0AAJ7BPB9"/>